<reference evidence="1" key="1">
    <citation type="submission" date="2009-10" db="EMBL/GenBank/DDBJ databases">
        <title>Diversity of trophic interactions inside an arsenic-rich microbial ecosystem.</title>
        <authorList>
            <person name="Bertin P.N."/>
            <person name="Heinrich-Salmeron A."/>
            <person name="Pelletier E."/>
            <person name="Goulhen-Chollet F."/>
            <person name="Arsene-Ploetze F."/>
            <person name="Gallien S."/>
            <person name="Calteau A."/>
            <person name="Vallenet D."/>
            <person name="Casiot C."/>
            <person name="Chane-Woon-Ming B."/>
            <person name="Giloteaux L."/>
            <person name="Barakat M."/>
            <person name="Bonnefoy V."/>
            <person name="Bruneel O."/>
            <person name="Chandler M."/>
            <person name="Cleiss J."/>
            <person name="Duran R."/>
            <person name="Elbaz-Poulichet F."/>
            <person name="Fonknechten N."/>
            <person name="Lauga B."/>
            <person name="Mornico D."/>
            <person name="Ortet P."/>
            <person name="Schaeffer C."/>
            <person name="Siguier P."/>
            <person name="Alexander Thil Smith A."/>
            <person name="Van Dorsselaer A."/>
            <person name="Weissenbach J."/>
            <person name="Medigue C."/>
            <person name="Le Paslier D."/>
        </authorList>
    </citation>
    <scope>NUCLEOTIDE SEQUENCE</scope>
</reference>
<name>E6QLV9_9ZZZZ</name>
<dbReference type="EMBL" id="CABQ01000196">
    <property type="protein sequence ID" value="CBI08230.1"/>
    <property type="molecule type" value="Genomic_DNA"/>
</dbReference>
<gene>
    <name evidence="1" type="ORF">CARN6_1677</name>
</gene>
<evidence type="ECO:0000313" key="1">
    <source>
        <dbReference type="EMBL" id="CBI08230.1"/>
    </source>
</evidence>
<proteinExistence type="predicted"/>
<comment type="caution">
    <text evidence="1">The sequence shown here is derived from an EMBL/GenBank/DDBJ whole genome shotgun (WGS) entry which is preliminary data.</text>
</comment>
<sequence>MCHLPIFEGLNMIKKMTTETNDIGIVGRYFHTLKDGKISEQGEVISRPEAGWYLVTFFDWIVGEPYVCRLVRLEDMAGWFFYENSEMMRHAYQYGIARAGGPYREMDD</sequence>
<accession>E6QLV9</accession>
<protein>
    <submittedName>
        <fullName evidence="1">Uncharacterized protein</fullName>
    </submittedName>
</protein>
<dbReference type="AlphaFoldDB" id="E6QLV9"/>
<organism evidence="1">
    <name type="scientific">mine drainage metagenome</name>
    <dbReference type="NCBI Taxonomy" id="410659"/>
    <lineage>
        <taxon>unclassified sequences</taxon>
        <taxon>metagenomes</taxon>
        <taxon>ecological metagenomes</taxon>
    </lineage>
</organism>